<feature type="domain" description="GXWXG" evidence="1">
    <location>
        <begin position="25"/>
        <end position="80"/>
    </location>
</feature>
<evidence type="ECO:0000259" key="2">
    <source>
        <dbReference type="Pfam" id="PF14232"/>
    </source>
</evidence>
<dbReference type="AlphaFoldDB" id="A0A319CNG1"/>
<evidence type="ECO:0000259" key="1">
    <source>
        <dbReference type="Pfam" id="PF14231"/>
    </source>
</evidence>
<dbReference type="InterPro" id="IPR025951">
    <property type="entry name" value="GXWXG_dom"/>
</dbReference>
<dbReference type="Pfam" id="PF14232">
    <property type="entry name" value="DUF4334"/>
    <property type="match status" value="1"/>
</dbReference>
<name>A0A319CNG1_9EURO</name>
<sequence length="147" mass="16605">MSSASEKYLVLTQTKGKISPQTVSDLFDQLPPIKPSQLLGSWSGGFCDTGHPTGPKMEEIHWVGKEFHSLDDVDPVIVSRNGERASWGQWGRATLREMVYRGVLSTVMIYDDRPVFDHFRYVDENVVAGVMEGKAVEGGDFYFYLRR</sequence>
<reference evidence="3 4" key="1">
    <citation type="submission" date="2016-12" db="EMBL/GenBank/DDBJ databases">
        <title>The genomes of Aspergillus section Nigri reveals drivers in fungal speciation.</title>
        <authorList>
            <consortium name="DOE Joint Genome Institute"/>
            <person name="Vesth T.C."/>
            <person name="Nybo J."/>
            <person name="Theobald S."/>
            <person name="Brandl J."/>
            <person name="Frisvad J.C."/>
            <person name="Nielsen K.F."/>
            <person name="Lyhne E.K."/>
            <person name="Kogle M.E."/>
            <person name="Kuo A."/>
            <person name="Riley R."/>
            <person name="Clum A."/>
            <person name="Nolan M."/>
            <person name="Lipzen A."/>
            <person name="Salamov A."/>
            <person name="Henrissat B."/>
            <person name="Wiebenga A."/>
            <person name="De Vries R.P."/>
            <person name="Grigoriev I.V."/>
            <person name="Mortensen U.H."/>
            <person name="Andersen M.R."/>
            <person name="Baker S.E."/>
        </authorList>
    </citation>
    <scope>NUCLEOTIDE SEQUENCE [LARGE SCALE GENOMIC DNA]</scope>
    <source>
        <strain evidence="3 4">CBS 121591</strain>
    </source>
</reference>
<proteinExistence type="predicted"/>
<dbReference type="EMBL" id="KZ821711">
    <property type="protein sequence ID" value="PYH80253.1"/>
    <property type="molecule type" value="Genomic_DNA"/>
</dbReference>
<dbReference type="STRING" id="1448315.A0A319CNG1"/>
<dbReference type="GeneID" id="37141399"/>
<organism evidence="3 4">
    <name type="scientific">Aspergillus uvarum CBS 121591</name>
    <dbReference type="NCBI Taxonomy" id="1448315"/>
    <lineage>
        <taxon>Eukaryota</taxon>
        <taxon>Fungi</taxon>
        <taxon>Dikarya</taxon>
        <taxon>Ascomycota</taxon>
        <taxon>Pezizomycotina</taxon>
        <taxon>Eurotiomycetes</taxon>
        <taxon>Eurotiomycetidae</taxon>
        <taxon>Eurotiales</taxon>
        <taxon>Aspergillaceae</taxon>
        <taxon>Aspergillus</taxon>
        <taxon>Aspergillus subgen. Circumdati</taxon>
    </lineage>
</organism>
<feature type="domain" description="DUF4334" evidence="2">
    <location>
        <begin position="91"/>
        <end position="147"/>
    </location>
</feature>
<evidence type="ECO:0008006" key="5">
    <source>
        <dbReference type="Google" id="ProtNLM"/>
    </source>
</evidence>
<dbReference type="OrthoDB" id="2213372at2759"/>
<protein>
    <recommendedName>
        <fullName evidence="5">DUF4334 domain-containing protein</fullName>
    </recommendedName>
</protein>
<gene>
    <name evidence="3" type="ORF">BO82DRAFT_393197</name>
</gene>
<dbReference type="Pfam" id="PF14231">
    <property type="entry name" value="GXWXG"/>
    <property type="match status" value="1"/>
</dbReference>
<keyword evidence="4" id="KW-1185">Reference proteome</keyword>
<accession>A0A319CNG1</accession>
<dbReference type="InterPro" id="IPR025568">
    <property type="entry name" value="DUF4334"/>
</dbReference>
<dbReference type="Gene3D" id="2.40.128.580">
    <property type="entry name" value="GXWXG domain"/>
    <property type="match status" value="1"/>
</dbReference>
<evidence type="ECO:0000313" key="4">
    <source>
        <dbReference type="Proteomes" id="UP000248340"/>
    </source>
</evidence>
<dbReference type="VEuPathDB" id="FungiDB:BO82DRAFT_393197"/>
<dbReference type="Proteomes" id="UP000248340">
    <property type="component" value="Unassembled WGS sequence"/>
</dbReference>
<evidence type="ECO:0000313" key="3">
    <source>
        <dbReference type="EMBL" id="PYH80253.1"/>
    </source>
</evidence>
<dbReference type="RefSeq" id="XP_025490453.1">
    <property type="nucleotide sequence ID" value="XM_025638657.1"/>
</dbReference>